<keyword evidence="6" id="KW-1185">Reference proteome</keyword>
<evidence type="ECO:0000256" key="3">
    <source>
        <dbReference type="ARBA" id="ARBA00037942"/>
    </source>
</evidence>
<dbReference type="PANTHER" id="PTHR46197">
    <property type="entry name" value="PROTEIN ABHD14B-LIKE"/>
    <property type="match status" value="1"/>
</dbReference>
<keyword evidence="2" id="KW-0963">Cytoplasm</keyword>
<dbReference type="SUPFAM" id="SSF53474">
    <property type="entry name" value="alpha/beta-Hydrolases"/>
    <property type="match status" value="1"/>
</dbReference>
<gene>
    <name evidence="5" type="ordered locus">Cyan7822_3713</name>
</gene>
<dbReference type="Gene3D" id="3.40.50.1820">
    <property type="entry name" value="alpha/beta hydrolase"/>
    <property type="match status" value="1"/>
</dbReference>
<feature type="domain" description="AB hydrolase-1" evidence="4">
    <location>
        <begin position="29"/>
        <end position="124"/>
    </location>
</feature>
<evidence type="ECO:0000256" key="1">
    <source>
        <dbReference type="ARBA" id="ARBA00004496"/>
    </source>
</evidence>
<evidence type="ECO:0000259" key="4">
    <source>
        <dbReference type="Pfam" id="PF00561"/>
    </source>
</evidence>
<comment type="subcellular location">
    <subcellularLocation>
        <location evidence="1">Cytoplasm</location>
    </subcellularLocation>
</comment>
<protein>
    <submittedName>
        <fullName evidence="5">Alpha/beta hydrolase fold protein</fullName>
    </submittedName>
</protein>
<comment type="similarity">
    <text evidence="3">Belongs to the AB hydrolase superfamily. ABHD14 family.</text>
</comment>
<name>E0UH51_GLOV7</name>
<dbReference type="InterPro" id="IPR029058">
    <property type="entry name" value="AB_hydrolase_fold"/>
</dbReference>
<dbReference type="GO" id="GO:0005737">
    <property type="term" value="C:cytoplasm"/>
    <property type="evidence" value="ECO:0007669"/>
    <property type="project" value="UniProtKB-SubCell"/>
</dbReference>
<dbReference type="GO" id="GO:0016787">
    <property type="term" value="F:hydrolase activity"/>
    <property type="evidence" value="ECO:0007669"/>
    <property type="project" value="UniProtKB-KW"/>
</dbReference>
<dbReference type="eggNOG" id="COG1073">
    <property type="taxonomic scope" value="Bacteria"/>
</dbReference>
<evidence type="ECO:0000256" key="2">
    <source>
        <dbReference type="ARBA" id="ARBA00022490"/>
    </source>
</evidence>
<organism evidence="5 6">
    <name type="scientific">Gloeothece verrucosa (strain PCC 7822)</name>
    <name type="common">Cyanothece sp. (strain PCC 7822)</name>
    <dbReference type="NCBI Taxonomy" id="497965"/>
    <lineage>
        <taxon>Bacteria</taxon>
        <taxon>Bacillati</taxon>
        <taxon>Cyanobacteriota</taxon>
        <taxon>Cyanophyceae</taxon>
        <taxon>Oscillatoriophycideae</taxon>
        <taxon>Chroococcales</taxon>
        <taxon>Aphanothecaceae</taxon>
        <taxon>Gloeothece</taxon>
        <taxon>Gloeothece verrucosa</taxon>
    </lineage>
</organism>
<dbReference type="HOGENOM" id="CLU_020336_28_1_3"/>
<reference evidence="6" key="1">
    <citation type="journal article" date="2011" name="MBio">
        <title>Novel metabolic attributes of the genus Cyanothece, comprising a group of unicellular nitrogen-fixing Cyanobacteria.</title>
        <authorList>
            <person name="Bandyopadhyay A."/>
            <person name="Elvitigala T."/>
            <person name="Welsh E."/>
            <person name="Stockel J."/>
            <person name="Liberton M."/>
            <person name="Min H."/>
            <person name="Sherman L.A."/>
            <person name="Pakrasi H.B."/>
        </authorList>
    </citation>
    <scope>NUCLEOTIDE SEQUENCE [LARGE SCALE GENOMIC DNA]</scope>
    <source>
        <strain evidence="6">PCC 7822</strain>
    </source>
</reference>
<sequence>METSINSQNISIRGAKIHYLEAGTSTGSHLLFLHGASFNSQTWREIGTLQLMAEQGYHAFAIDLPGYGDSQSPSVPREAFLLLLLEELALQQPVIVSPSMSGGYSLPLVASHPDKLRGFVAVAPVGIGKYREQLKGIETPTLAIWGSNDRLIPVSDADLLVQLMPNTRKVTLKNAGHACYMRATDEFHKHLIRFLKKLDLNE</sequence>
<dbReference type="OrthoDB" id="9775557at2"/>
<dbReference type="Pfam" id="PF00561">
    <property type="entry name" value="Abhydrolase_1"/>
    <property type="match status" value="1"/>
</dbReference>
<dbReference type="AlphaFoldDB" id="E0UH51"/>
<dbReference type="KEGG" id="cyj:Cyan7822_3713"/>
<keyword evidence="5" id="KW-0378">Hydrolase</keyword>
<evidence type="ECO:0000313" key="5">
    <source>
        <dbReference type="EMBL" id="ADN15650.1"/>
    </source>
</evidence>
<dbReference type="PANTHER" id="PTHR46197:SF3">
    <property type="entry name" value="AB HYDROLASE-1 DOMAIN-CONTAINING PROTEIN"/>
    <property type="match status" value="1"/>
</dbReference>
<dbReference type="Proteomes" id="UP000008206">
    <property type="component" value="Chromosome"/>
</dbReference>
<dbReference type="InterPro" id="IPR000073">
    <property type="entry name" value="AB_hydrolase_1"/>
</dbReference>
<evidence type="ECO:0000313" key="6">
    <source>
        <dbReference type="Proteomes" id="UP000008206"/>
    </source>
</evidence>
<dbReference type="EMBL" id="CP002198">
    <property type="protein sequence ID" value="ADN15650.1"/>
    <property type="molecule type" value="Genomic_DNA"/>
</dbReference>
<accession>E0UH51</accession>
<proteinExistence type="inferred from homology"/>
<dbReference type="RefSeq" id="WP_013323719.1">
    <property type="nucleotide sequence ID" value="NC_014501.1"/>
</dbReference>
<dbReference type="STRING" id="497965.Cyan7822_3713"/>